<dbReference type="Pfam" id="PF00733">
    <property type="entry name" value="Asn_synthase"/>
    <property type="match status" value="1"/>
</dbReference>
<reference evidence="6" key="1">
    <citation type="submission" date="2022-11" db="UniProtKB">
        <authorList>
            <consortium name="WormBaseParasite"/>
        </authorList>
    </citation>
    <scope>IDENTIFICATION</scope>
</reference>
<evidence type="ECO:0000259" key="4">
    <source>
        <dbReference type="Pfam" id="PF00733"/>
    </source>
</evidence>
<dbReference type="InterPro" id="IPR051857">
    <property type="entry name" value="Asn_synthetase_domain"/>
</dbReference>
<protein>
    <submittedName>
        <fullName evidence="6">Asparagine synthetase domain-containing protein</fullName>
    </submittedName>
</protein>
<dbReference type="PANTHER" id="PTHR45937:SF1">
    <property type="entry name" value="ASPARAGINE SYNTHETASE DOMAIN-CONTAINING PROTEIN 1"/>
    <property type="match status" value="1"/>
</dbReference>
<sequence length="496" mass="55329">MAKTSLFFSTGRSQGLIQHVLDNHLLLGNDHTQLLSVKGELNVIYFNHNVNKLVFGRDIFARKSLCWRITTDERDSSKCVLQLSVFPADVSKEGWHELFPGTFFVLQLSDEESKSVEFRPNPRMPLNTLSTDLFCHFSALSTLETSIQYSHVNASHLLQPTSSAILTSDIDQLVEATAKEFNHRLESAVRGLQLETEMGQNRIVRVLFSGGVDSLMVAIQLGNVLPLDIDILLINVAFGDSEADCSEAPDRKRGIKAFKYLKLTETSAKGISSRYRLVLVNVNKQELSECRTKYIAPAIFPLNSVLDDSLGCVLWFASRGKGLEYIEEAGQLKASPEKTPSHLQVVHHVTVVGSGADEQLGGYGRHRTVFEKLGFDGLAAELGRELTRIGLRNFGRDDRVVTSNGKIALAPFLEEDFVEWLNQVPLSFKVDFSLPRGYGEKRLLRRALLQLNVPLDLAHSPKQAMQFGSKIAKLENRKEKGSDVCSRLKDTISIDE</sequence>
<keyword evidence="1" id="KW-0028">Amino-acid biosynthesis</keyword>
<dbReference type="GO" id="GO:0006529">
    <property type="term" value="P:asparagine biosynthetic process"/>
    <property type="evidence" value="ECO:0007669"/>
    <property type="project" value="UniProtKB-KW"/>
</dbReference>
<accession>A0A915EDN0</accession>
<name>A0A915EDN0_9BILA</name>
<dbReference type="CDD" id="cd01991">
    <property type="entry name" value="Asn_synthase_B_C"/>
    <property type="match status" value="1"/>
</dbReference>
<proteinExistence type="predicted"/>
<dbReference type="InterPro" id="IPR014729">
    <property type="entry name" value="Rossmann-like_a/b/a_fold"/>
</dbReference>
<dbReference type="InterPro" id="IPR001962">
    <property type="entry name" value="Asn_synthase"/>
</dbReference>
<dbReference type="WBParaSite" id="jg4193">
    <property type="protein sequence ID" value="jg4193"/>
    <property type="gene ID" value="jg4193"/>
</dbReference>
<evidence type="ECO:0000313" key="5">
    <source>
        <dbReference type="Proteomes" id="UP000887574"/>
    </source>
</evidence>
<evidence type="ECO:0000313" key="6">
    <source>
        <dbReference type="WBParaSite" id="jg4193"/>
    </source>
</evidence>
<keyword evidence="5" id="KW-1185">Reference proteome</keyword>
<feature type="domain" description="Asparagine synthetase" evidence="4">
    <location>
        <begin position="381"/>
        <end position="469"/>
    </location>
</feature>
<dbReference type="SUPFAM" id="SSF52402">
    <property type="entry name" value="Adenine nucleotide alpha hydrolases-like"/>
    <property type="match status" value="1"/>
</dbReference>
<evidence type="ECO:0000256" key="3">
    <source>
        <dbReference type="ARBA" id="ARBA00022962"/>
    </source>
</evidence>
<keyword evidence="2" id="KW-0061">Asparagine biosynthesis</keyword>
<dbReference type="PANTHER" id="PTHR45937">
    <property type="entry name" value="ASPARAGINE SYNTHETASE DOMAIN-CONTAINING PROTEIN 1"/>
    <property type="match status" value="1"/>
</dbReference>
<organism evidence="5 6">
    <name type="scientific">Ditylenchus dipsaci</name>
    <dbReference type="NCBI Taxonomy" id="166011"/>
    <lineage>
        <taxon>Eukaryota</taxon>
        <taxon>Metazoa</taxon>
        <taxon>Ecdysozoa</taxon>
        <taxon>Nematoda</taxon>
        <taxon>Chromadorea</taxon>
        <taxon>Rhabditida</taxon>
        <taxon>Tylenchina</taxon>
        <taxon>Tylenchomorpha</taxon>
        <taxon>Sphaerularioidea</taxon>
        <taxon>Anguinidae</taxon>
        <taxon>Anguininae</taxon>
        <taxon>Ditylenchus</taxon>
    </lineage>
</organism>
<keyword evidence="3" id="KW-0315">Glutamine amidotransferase</keyword>
<evidence type="ECO:0000256" key="1">
    <source>
        <dbReference type="ARBA" id="ARBA00022605"/>
    </source>
</evidence>
<dbReference type="Gene3D" id="3.40.50.620">
    <property type="entry name" value="HUPs"/>
    <property type="match status" value="1"/>
</dbReference>
<dbReference type="GO" id="GO:0004066">
    <property type="term" value="F:asparagine synthase (glutamine-hydrolyzing) activity"/>
    <property type="evidence" value="ECO:0007669"/>
    <property type="project" value="InterPro"/>
</dbReference>
<dbReference type="Proteomes" id="UP000887574">
    <property type="component" value="Unplaced"/>
</dbReference>
<dbReference type="AlphaFoldDB" id="A0A915EDN0"/>
<evidence type="ECO:0000256" key="2">
    <source>
        <dbReference type="ARBA" id="ARBA00022888"/>
    </source>
</evidence>